<evidence type="ECO:0000256" key="1">
    <source>
        <dbReference type="SAM" id="MobiDB-lite"/>
    </source>
</evidence>
<evidence type="ECO:0000259" key="2">
    <source>
        <dbReference type="PROSITE" id="PS50003"/>
    </source>
</evidence>
<dbReference type="AlphaFoldDB" id="A0A8T2TC81"/>
<feature type="compositionally biased region" description="Low complexity" evidence="1">
    <location>
        <begin position="276"/>
        <end position="288"/>
    </location>
</feature>
<protein>
    <recommendedName>
        <fullName evidence="2">PH domain-containing protein</fullName>
    </recommendedName>
</protein>
<feature type="region of interest" description="Disordered" evidence="1">
    <location>
        <begin position="718"/>
        <end position="743"/>
    </location>
</feature>
<evidence type="ECO:0000313" key="4">
    <source>
        <dbReference type="Proteomes" id="UP000825935"/>
    </source>
</evidence>
<evidence type="ECO:0000313" key="3">
    <source>
        <dbReference type="EMBL" id="KAH7416441.1"/>
    </source>
</evidence>
<gene>
    <name evidence="3" type="ORF">KP509_14G091700</name>
</gene>
<feature type="compositionally biased region" description="Polar residues" evidence="1">
    <location>
        <begin position="719"/>
        <end position="728"/>
    </location>
</feature>
<accession>A0A8T2TC81</accession>
<keyword evidence="4" id="KW-1185">Reference proteome</keyword>
<organism evidence="3 4">
    <name type="scientific">Ceratopteris richardii</name>
    <name type="common">Triangle waterfern</name>
    <dbReference type="NCBI Taxonomy" id="49495"/>
    <lineage>
        <taxon>Eukaryota</taxon>
        <taxon>Viridiplantae</taxon>
        <taxon>Streptophyta</taxon>
        <taxon>Embryophyta</taxon>
        <taxon>Tracheophyta</taxon>
        <taxon>Polypodiopsida</taxon>
        <taxon>Polypodiidae</taxon>
        <taxon>Polypodiales</taxon>
        <taxon>Pteridineae</taxon>
        <taxon>Pteridaceae</taxon>
        <taxon>Parkerioideae</taxon>
        <taxon>Ceratopteris</taxon>
    </lineage>
</organism>
<sequence length="743" mass="82468">MEPSPRLSYAQLFSFQVSYIFHAVSPGYFDQGAIGLATSIANKGEWKSAILEFDFVMETMFLQDKGRIVLSATFSAYKRTVYGSADEDKDALLSIRFENEQWEIMAQNGDEKRAIVHLLECAVRNMSAEAASELGKRNGVIGVEKDIMKSGLLIQRSKTAYKKNERLVIIVPGKLLLFLSPNLVGKHVHYVTSLIGARVQISPSQQEFEVLVPNTKVIAFRTVSAMEGLSSWVKMIEASANGESLVYSDDSDDLNRDRNYEVHSHRPLAGNLQTSQYNGGYQRYQQGEGDCKDHVEPSRRPLSDGSSVSVTSYESAKEGNNYQSSMMPETLVRQQAYYAQEPYGAAHYDHEKISTVPNEDCTWKEKTLKNLKMRRRSVPLQCLDSALDEMTVSIGKMTSFHGSPLQGTITTATSRSNLYEPSSDYTFQSSNPNVKHFMLEYPSNLSSQAGTEISGKSPFEYEQGYYDPNGYMIADARHVQINGNEQLFPHSAQFNYDINSQQSQSQGNELLLFKNQSNYSAGPKENMGTLTSELSSAYGNQQRSGIYDPQELQVQSASTALPHYIQDGYTTISNQVQLEGAEYSASDITHGAYHMQGANQMSLKDGSFPVFLNAHCRVIGPNQAQIIEDQESVVLLPYANQHSYSSGTKHIRTPPANASYGFGYHTKPVYDTSNGNPPMIRSVANVQGVGIGQFSANLSTPDPGMFWKDTRPCDAIMKGSSSQPQPSSRMKVAVPKSLRSRSR</sequence>
<feature type="region of interest" description="Disordered" evidence="1">
    <location>
        <begin position="262"/>
        <end position="321"/>
    </location>
</feature>
<comment type="caution">
    <text evidence="3">The sequence shown here is derived from an EMBL/GenBank/DDBJ whole genome shotgun (WGS) entry which is preliminary data.</text>
</comment>
<name>A0A8T2TC81_CERRI</name>
<dbReference type="EMBL" id="CM035419">
    <property type="protein sequence ID" value="KAH7416441.1"/>
    <property type="molecule type" value="Genomic_DNA"/>
</dbReference>
<dbReference type="OrthoDB" id="1922644at2759"/>
<dbReference type="PROSITE" id="PS50003">
    <property type="entry name" value="PH_DOMAIN"/>
    <property type="match status" value="1"/>
</dbReference>
<feature type="compositionally biased region" description="Polar residues" evidence="1">
    <location>
        <begin position="304"/>
        <end position="321"/>
    </location>
</feature>
<dbReference type="InterPro" id="IPR001849">
    <property type="entry name" value="PH_domain"/>
</dbReference>
<proteinExistence type="predicted"/>
<feature type="domain" description="PH" evidence="2">
    <location>
        <begin position="146"/>
        <end position="241"/>
    </location>
</feature>
<feature type="compositionally biased region" description="Basic and acidic residues" evidence="1">
    <location>
        <begin position="289"/>
        <end position="302"/>
    </location>
</feature>
<reference evidence="3" key="1">
    <citation type="submission" date="2021-08" db="EMBL/GenBank/DDBJ databases">
        <title>WGS assembly of Ceratopteris richardii.</title>
        <authorList>
            <person name="Marchant D.B."/>
            <person name="Chen G."/>
            <person name="Jenkins J."/>
            <person name="Shu S."/>
            <person name="Leebens-Mack J."/>
            <person name="Grimwood J."/>
            <person name="Schmutz J."/>
            <person name="Soltis P."/>
            <person name="Soltis D."/>
            <person name="Chen Z.-H."/>
        </authorList>
    </citation>
    <scope>NUCLEOTIDE SEQUENCE</scope>
    <source>
        <strain evidence="3">Whitten #5841</strain>
        <tissue evidence="3">Leaf</tissue>
    </source>
</reference>
<dbReference type="Proteomes" id="UP000825935">
    <property type="component" value="Chromosome 14"/>
</dbReference>